<dbReference type="SUPFAM" id="SSF53850">
    <property type="entry name" value="Periplasmic binding protein-like II"/>
    <property type="match status" value="1"/>
</dbReference>
<dbReference type="Gene3D" id="3.40.190.290">
    <property type="match status" value="1"/>
</dbReference>
<dbReference type="RefSeq" id="WP_184390528.1">
    <property type="nucleotide sequence ID" value="NZ_BAAAJD010000007.1"/>
</dbReference>
<dbReference type="PANTHER" id="PTHR30579">
    <property type="entry name" value="TRANSCRIPTIONAL REGULATOR"/>
    <property type="match status" value="1"/>
</dbReference>
<evidence type="ECO:0000256" key="4">
    <source>
        <dbReference type="ARBA" id="ARBA00023159"/>
    </source>
</evidence>
<dbReference type="SUPFAM" id="SSF46785">
    <property type="entry name" value="Winged helix' DNA-binding domain"/>
    <property type="match status" value="1"/>
</dbReference>
<evidence type="ECO:0000313" key="8">
    <source>
        <dbReference type="Proteomes" id="UP000572635"/>
    </source>
</evidence>
<dbReference type="EMBL" id="JACHDB010000001">
    <property type="protein sequence ID" value="MBB5431219.1"/>
    <property type="molecule type" value="Genomic_DNA"/>
</dbReference>
<evidence type="ECO:0000313" key="7">
    <source>
        <dbReference type="EMBL" id="MBB5431219.1"/>
    </source>
</evidence>
<feature type="domain" description="HTH lysR-type" evidence="6">
    <location>
        <begin position="1"/>
        <end position="59"/>
    </location>
</feature>
<dbReference type="AlphaFoldDB" id="A0A7W8QJM2"/>
<protein>
    <submittedName>
        <fullName evidence="7">LysR family transcriptional regulator (Chromosome initiation inhibitor)</fullName>
    </submittedName>
</protein>
<dbReference type="InterPro" id="IPR050176">
    <property type="entry name" value="LTTR"/>
</dbReference>
<comment type="similarity">
    <text evidence="1">Belongs to the LysR transcriptional regulatory family.</text>
</comment>
<accession>A0A7W8QJM2</accession>
<evidence type="ECO:0000256" key="1">
    <source>
        <dbReference type="ARBA" id="ARBA00009437"/>
    </source>
</evidence>
<proteinExistence type="inferred from homology"/>
<gene>
    <name evidence="7" type="ORF">HDA36_001303</name>
</gene>
<keyword evidence="3" id="KW-0238">DNA-binding</keyword>
<keyword evidence="2" id="KW-0805">Transcription regulation</keyword>
<dbReference type="NCBIfam" id="NF002964">
    <property type="entry name" value="PRK03635.1"/>
    <property type="match status" value="1"/>
</dbReference>
<dbReference type="PANTHER" id="PTHR30579:SF2">
    <property type="entry name" value="HTH-TYPE TRANSCRIPTIONAL REGULATOR ARGP"/>
    <property type="match status" value="1"/>
</dbReference>
<reference evidence="7 8" key="1">
    <citation type="submission" date="2020-08" db="EMBL/GenBank/DDBJ databases">
        <title>Sequencing the genomes of 1000 actinobacteria strains.</title>
        <authorList>
            <person name="Klenk H.-P."/>
        </authorList>
    </citation>
    <scope>NUCLEOTIDE SEQUENCE [LARGE SCALE GENOMIC DNA]</scope>
    <source>
        <strain evidence="7 8">DSM 44551</strain>
    </source>
</reference>
<evidence type="ECO:0000256" key="3">
    <source>
        <dbReference type="ARBA" id="ARBA00023125"/>
    </source>
</evidence>
<dbReference type="GO" id="GO:0003677">
    <property type="term" value="F:DNA binding"/>
    <property type="evidence" value="ECO:0007669"/>
    <property type="project" value="UniProtKB-KW"/>
</dbReference>
<dbReference type="NCBIfam" id="TIGR03298">
    <property type="entry name" value="argP"/>
    <property type="match status" value="1"/>
</dbReference>
<dbReference type="GO" id="GO:0003700">
    <property type="term" value="F:DNA-binding transcription factor activity"/>
    <property type="evidence" value="ECO:0007669"/>
    <property type="project" value="InterPro"/>
</dbReference>
<evidence type="ECO:0000259" key="6">
    <source>
        <dbReference type="PROSITE" id="PS50931"/>
    </source>
</evidence>
<name>A0A7W8QJM2_9ACTN</name>
<dbReference type="InterPro" id="IPR017685">
    <property type="entry name" value="ArgP"/>
</dbReference>
<dbReference type="InterPro" id="IPR000847">
    <property type="entry name" value="LysR_HTH_N"/>
</dbReference>
<dbReference type="PROSITE" id="PS50931">
    <property type="entry name" value="HTH_LYSR"/>
    <property type="match status" value="1"/>
</dbReference>
<sequence length="293" mass="31792">MNLDFGQLRALSAAVRCGTFDAAAVALHVTPSAISQRIKALETEVGRVLLVRSRPLAVTEAGAAVLRTARQIEALSADLARDLSGADGGDGTGPVTVPLAVNADSLSTWALPAFAGLEGYLFEIHREDEEHTVSLLRDGTVMAAITAESSPVQGCTVQRLGTMRYLAVAAPDFAERWFPDGVTADALAVAPHVDFDHKDDLQRRYIRSRTRRRLSPPRHRVPASADFAESVALGLGWAMVPRMQIDTMGDRLVQIDPAHPLDRPLYWQQWRLRSPALDTVATAVTEAARTTLR</sequence>
<keyword evidence="5" id="KW-0804">Transcription</keyword>
<comment type="caution">
    <text evidence="7">The sequence shown here is derived from an EMBL/GenBank/DDBJ whole genome shotgun (WGS) entry which is preliminary data.</text>
</comment>
<organism evidence="7 8">
    <name type="scientific">Nocardiopsis composta</name>
    <dbReference type="NCBI Taxonomy" id="157465"/>
    <lineage>
        <taxon>Bacteria</taxon>
        <taxon>Bacillati</taxon>
        <taxon>Actinomycetota</taxon>
        <taxon>Actinomycetes</taxon>
        <taxon>Streptosporangiales</taxon>
        <taxon>Nocardiopsidaceae</taxon>
        <taxon>Nocardiopsis</taxon>
    </lineage>
</organism>
<dbReference type="Pfam" id="PF00126">
    <property type="entry name" value="HTH_1"/>
    <property type="match status" value="1"/>
</dbReference>
<dbReference type="InterPro" id="IPR005119">
    <property type="entry name" value="LysR_subst-bd"/>
</dbReference>
<dbReference type="Proteomes" id="UP000572635">
    <property type="component" value="Unassembled WGS sequence"/>
</dbReference>
<dbReference type="Pfam" id="PF03466">
    <property type="entry name" value="LysR_substrate"/>
    <property type="match status" value="1"/>
</dbReference>
<keyword evidence="8" id="KW-1185">Reference proteome</keyword>
<keyword evidence="4" id="KW-0010">Activator</keyword>
<dbReference type="InterPro" id="IPR036388">
    <property type="entry name" value="WH-like_DNA-bd_sf"/>
</dbReference>
<evidence type="ECO:0000256" key="5">
    <source>
        <dbReference type="ARBA" id="ARBA00023163"/>
    </source>
</evidence>
<dbReference type="Gene3D" id="1.10.10.10">
    <property type="entry name" value="Winged helix-like DNA-binding domain superfamily/Winged helix DNA-binding domain"/>
    <property type="match status" value="1"/>
</dbReference>
<dbReference type="InterPro" id="IPR036390">
    <property type="entry name" value="WH_DNA-bd_sf"/>
</dbReference>
<evidence type="ECO:0000256" key="2">
    <source>
        <dbReference type="ARBA" id="ARBA00023015"/>
    </source>
</evidence>